<organism evidence="6 7">
    <name type="scientific">Aliidongia dinghuensis</name>
    <dbReference type="NCBI Taxonomy" id="1867774"/>
    <lineage>
        <taxon>Bacteria</taxon>
        <taxon>Pseudomonadati</taxon>
        <taxon>Pseudomonadota</taxon>
        <taxon>Alphaproteobacteria</taxon>
        <taxon>Rhodospirillales</taxon>
        <taxon>Dongiaceae</taxon>
        <taxon>Aliidongia</taxon>
    </lineage>
</organism>
<dbReference type="InterPro" id="IPR036390">
    <property type="entry name" value="WH_DNA-bd_sf"/>
</dbReference>
<evidence type="ECO:0000313" key="6">
    <source>
        <dbReference type="EMBL" id="GGF43748.1"/>
    </source>
</evidence>
<keyword evidence="2" id="KW-0805">Transcription regulation</keyword>
<dbReference type="InterPro" id="IPR000847">
    <property type="entry name" value="LysR_HTH_N"/>
</dbReference>
<reference evidence="6" key="2">
    <citation type="submission" date="2020-09" db="EMBL/GenBank/DDBJ databases">
        <authorList>
            <person name="Sun Q."/>
            <person name="Zhou Y."/>
        </authorList>
    </citation>
    <scope>NUCLEOTIDE SEQUENCE</scope>
    <source>
        <strain evidence="6">CGMCC 1.15725</strain>
    </source>
</reference>
<evidence type="ECO:0000259" key="5">
    <source>
        <dbReference type="PROSITE" id="PS50931"/>
    </source>
</evidence>
<dbReference type="SUPFAM" id="SSF53850">
    <property type="entry name" value="Periplasmic binding protein-like II"/>
    <property type="match status" value="1"/>
</dbReference>
<dbReference type="Gene3D" id="3.40.190.10">
    <property type="entry name" value="Periplasmic binding protein-like II"/>
    <property type="match status" value="2"/>
</dbReference>
<dbReference type="PRINTS" id="PR00039">
    <property type="entry name" value="HTHLYSR"/>
</dbReference>
<dbReference type="Pfam" id="PF00126">
    <property type="entry name" value="HTH_1"/>
    <property type="match status" value="1"/>
</dbReference>
<dbReference type="GO" id="GO:0003700">
    <property type="term" value="F:DNA-binding transcription factor activity"/>
    <property type="evidence" value="ECO:0007669"/>
    <property type="project" value="InterPro"/>
</dbReference>
<keyword evidence="4" id="KW-0804">Transcription</keyword>
<dbReference type="PANTHER" id="PTHR30537">
    <property type="entry name" value="HTH-TYPE TRANSCRIPTIONAL REGULATOR"/>
    <property type="match status" value="1"/>
</dbReference>
<keyword evidence="3" id="KW-0238">DNA-binding</keyword>
<dbReference type="AlphaFoldDB" id="A0A8J2YZ38"/>
<feature type="domain" description="HTH lysR-type" evidence="5">
    <location>
        <begin position="9"/>
        <end position="66"/>
    </location>
</feature>
<dbReference type="EMBL" id="BMJQ01000020">
    <property type="protein sequence ID" value="GGF43748.1"/>
    <property type="molecule type" value="Genomic_DNA"/>
</dbReference>
<dbReference type="RefSeq" id="WP_189051651.1">
    <property type="nucleotide sequence ID" value="NZ_BMJQ01000020.1"/>
</dbReference>
<dbReference type="PROSITE" id="PS50931">
    <property type="entry name" value="HTH_LYSR"/>
    <property type="match status" value="1"/>
</dbReference>
<dbReference type="Pfam" id="PF03466">
    <property type="entry name" value="LysR_substrate"/>
    <property type="match status" value="1"/>
</dbReference>
<accession>A0A8J2YZ38</accession>
<dbReference type="CDD" id="cd08432">
    <property type="entry name" value="PBP2_GcdR_TrpI_HvrB_AmpR_like"/>
    <property type="match status" value="1"/>
</dbReference>
<dbReference type="GO" id="GO:0003677">
    <property type="term" value="F:DNA binding"/>
    <property type="evidence" value="ECO:0007669"/>
    <property type="project" value="UniProtKB-KW"/>
</dbReference>
<evidence type="ECO:0000256" key="3">
    <source>
        <dbReference type="ARBA" id="ARBA00023125"/>
    </source>
</evidence>
<dbReference type="InterPro" id="IPR058163">
    <property type="entry name" value="LysR-type_TF_proteobact-type"/>
</dbReference>
<comment type="similarity">
    <text evidence="1">Belongs to the LysR transcriptional regulatory family.</text>
</comment>
<reference evidence="6" key="1">
    <citation type="journal article" date="2014" name="Int. J. Syst. Evol. Microbiol.">
        <title>Complete genome sequence of Corynebacterium casei LMG S-19264T (=DSM 44701T), isolated from a smear-ripened cheese.</title>
        <authorList>
            <consortium name="US DOE Joint Genome Institute (JGI-PGF)"/>
            <person name="Walter F."/>
            <person name="Albersmeier A."/>
            <person name="Kalinowski J."/>
            <person name="Ruckert C."/>
        </authorList>
    </citation>
    <scope>NUCLEOTIDE SEQUENCE</scope>
    <source>
        <strain evidence="6">CGMCC 1.15725</strain>
    </source>
</reference>
<evidence type="ECO:0000256" key="2">
    <source>
        <dbReference type="ARBA" id="ARBA00023015"/>
    </source>
</evidence>
<proteinExistence type="inferred from homology"/>
<evidence type="ECO:0000313" key="7">
    <source>
        <dbReference type="Proteomes" id="UP000646365"/>
    </source>
</evidence>
<protein>
    <submittedName>
        <fullName evidence="6">LysR family transcriptional regulator</fullName>
    </submittedName>
</protein>
<name>A0A8J2YZ38_9PROT</name>
<dbReference type="PANTHER" id="PTHR30537:SF5">
    <property type="entry name" value="HTH-TYPE TRANSCRIPTIONAL ACTIVATOR TTDR-RELATED"/>
    <property type="match status" value="1"/>
</dbReference>
<dbReference type="InterPro" id="IPR005119">
    <property type="entry name" value="LysR_subst-bd"/>
</dbReference>
<dbReference type="Gene3D" id="1.10.10.10">
    <property type="entry name" value="Winged helix-like DNA-binding domain superfamily/Winged helix DNA-binding domain"/>
    <property type="match status" value="1"/>
</dbReference>
<evidence type="ECO:0000256" key="1">
    <source>
        <dbReference type="ARBA" id="ARBA00009437"/>
    </source>
</evidence>
<gene>
    <name evidence="6" type="ORF">GCM10011611_57680</name>
</gene>
<evidence type="ECO:0000256" key="4">
    <source>
        <dbReference type="ARBA" id="ARBA00023163"/>
    </source>
</evidence>
<dbReference type="FunFam" id="1.10.10.10:FF:000038">
    <property type="entry name" value="Glycine cleavage system transcriptional activator"/>
    <property type="match status" value="1"/>
</dbReference>
<dbReference type="InterPro" id="IPR036388">
    <property type="entry name" value="WH-like_DNA-bd_sf"/>
</dbReference>
<dbReference type="Proteomes" id="UP000646365">
    <property type="component" value="Unassembled WGS sequence"/>
</dbReference>
<sequence>MASLRRKLPPLTALTAFEAAARLASFTNAAHELGITQAAISRQIHALEEILGSPLFRRLHRRVELTESGKLLASSTSNAFNQIADTVAEIAKGSSGDEVTISATVAFTQFWLLPRISRFSRLHPQIKLRIVSQDMAVNIDSGDADLTIRFGSGVWPDGVAEFLFDDEIFPICSPEFAREVGKVETPEELIRYPLITYDVTDPTWTGWNEWLAAFSVEAPQRPRGMHCSFYTEAIHVALSGEGIALGWKRLVEDLLAQNRLVRLTNASISTRNAYFVVVPRRRRKKAGVEQFIQWLKDVSKEADG</sequence>
<dbReference type="SUPFAM" id="SSF46785">
    <property type="entry name" value="Winged helix' DNA-binding domain"/>
    <property type="match status" value="1"/>
</dbReference>
<comment type="caution">
    <text evidence="6">The sequence shown here is derived from an EMBL/GenBank/DDBJ whole genome shotgun (WGS) entry which is preliminary data.</text>
</comment>
<keyword evidence="7" id="KW-1185">Reference proteome</keyword>